<gene>
    <name evidence="1" type="ORF">HPB49_021354</name>
</gene>
<reference evidence="1" key="1">
    <citation type="submission" date="2020-05" db="EMBL/GenBank/DDBJ databases">
        <title>Large-scale comparative analyses of tick genomes elucidate their genetic diversity and vector capacities.</title>
        <authorList>
            <person name="Jia N."/>
            <person name="Wang J."/>
            <person name="Shi W."/>
            <person name="Du L."/>
            <person name="Sun Y."/>
            <person name="Zhan W."/>
            <person name="Jiang J."/>
            <person name="Wang Q."/>
            <person name="Zhang B."/>
            <person name="Ji P."/>
            <person name="Sakyi L.B."/>
            <person name="Cui X."/>
            <person name="Yuan T."/>
            <person name="Jiang B."/>
            <person name="Yang W."/>
            <person name="Lam T.T.-Y."/>
            <person name="Chang Q."/>
            <person name="Ding S."/>
            <person name="Wang X."/>
            <person name="Zhu J."/>
            <person name="Ruan X."/>
            <person name="Zhao L."/>
            <person name="Wei J."/>
            <person name="Que T."/>
            <person name="Du C."/>
            <person name="Cheng J."/>
            <person name="Dai P."/>
            <person name="Han X."/>
            <person name="Huang E."/>
            <person name="Gao Y."/>
            <person name="Liu J."/>
            <person name="Shao H."/>
            <person name="Ye R."/>
            <person name="Li L."/>
            <person name="Wei W."/>
            <person name="Wang X."/>
            <person name="Wang C."/>
            <person name="Yang T."/>
            <person name="Huo Q."/>
            <person name="Li W."/>
            <person name="Guo W."/>
            <person name="Chen H."/>
            <person name="Zhou L."/>
            <person name="Ni X."/>
            <person name="Tian J."/>
            <person name="Zhou Y."/>
            <person name="Sheng Y."/>
            <person name="Liu T."/>
            <person name="Pan Y."/>
            <person name="Xia L."/>
            <person name="Li J."/>
            <person name="Zhao F."/>
            <person name="Cao W."/>
        </authorList>
    </citation>
    <scope>NUCLEOTIDE SEQUENCE</scope>
    <source>
        <strain evidence="1">Dsil-2018</strain>
    </source>
</reference>
<proteinExistence type="predicted"/>
<keyword evidence="2" id="KW-1185">Reference proteome</keyword>
<organism evidence="1 2">
    <name type="scientific">Dermacentor silvarum</name>
    <name type="common">Tick</name>
    <dbReference type="NCBI Taxonomy" id="543639"/>
    <lineage>
        <taxon>Eukaryota</taxon>
        <taxon>Metazoa</taxon>
        <taxon>Ecdysozoa</taxon>
        <taxon>Arthropoda</taxon>
        <taxon>Chelicerata</taxon>
        <taxon>Arachnida</taxon>
        <taxon>Acari</taxon>
        <taxon>Parasitiformes</taxon>
        <taxon>Ixodida</taxon>
        <taxon>Ixodoidea</taxon>
        <taxon>Ixodidae</taxon>
        <taxon>Rhipicephalinae</taxon>
        <taxon>Dermacentor</taxon>
    </lineage>
</organism>
<comment type="caution">
    <text evidence="1">The sequence shown here is derived from an EMBL/GenBank/DDBJ whole genome shotgun (WGS) entry which is preliminary data.</text>
</comment>
<dbReference type="Proteomes" id="UP000821865">
    <property type="component" value="Chromosome 2"/>
</dbReference>
<evidence type="ECO:0000313" key="2">
    <source>
        <dbReference type="Proteomes" id="UP000821865"/>
    </source>
</evidence>
<accession>A0ACB8DGA8</accession>
<sequence>MPGCCVPQCTNHSRNGWKLYRFPRDPKRRLFWTVQIKRDKWHPTNTSSICSAHFEPNNYEQNRVDGWKKLKPNAVPTLFAFRPLPKERRPPKERTVSAPSNEKTGKSALGLRQCPAQVETPREAPQNHAVLESSRQEMSRYEHDAMEVSDAVVELSANSSDADSIAVNDAAGKTSNATTESAELKKKLADLTRKYTELQQHHATAKNTIQGLRKKVRKFESDATNISQNLKFLNEDQVRALSKSSSLGNSWSAHTVKQGLQIKFACGTTGYETLRKMGYPLPSNRTLARRIQSLKFLPGILHEVIDVMKCKAETMEDVEKDCVIFLDEMEIVPGFELDRAEDTLLGGVTLPPKPEEPANHGLVFMLGGLNQRWKQVIAYEFTGRNVDGCLLKNYVLELVKLCSQISLNVRAVTCDMGSANRAMWREFGFSSHRDSSTICSIPHPCMDGKELFFMADPAHVLKNLRGQLLNSKVFTLSEATVAKNDLPSSEVNLEYVEAVLEHDSKRELKVAPNLSEVHTNTGHFTKMKVGVAVQLFREAPPAIRFLIKEGLLKREAETTAWFMELTSKWYALMSSRHPDMALSHRNKARYSEALDTLHTAMETIRTMKMGATSHWKPSQAGLLISTTIVLRLQELLLSYEGYEFFLTSRLLQDCLENLFSVVRLMKPVPSAYDLKCALRLVSVSQFLHTPRTASYELDDREYLVDLLSQGKKTCVEKEVEEIDDSEILFIEELSSTECSILFYLGGFILKGILKSVKCAKCKDSLLGTASDEYASLTALKEYVSDGGNLIYPCSGVMKALKDYEEHFTAINSWCTDKIITMKSPLRSLTTYLSKAMTVCQRRKDEQQLPEQPDGAEKRTSSAFILESSGTGCMKRTGISNGGVNAIPAASSGTAAPRPDAALRSIRPSCDFWAMAIYHSHKERQQCHNQPDRPQMTIPSTYSHEHDAACDDSERTESSVDGFNVITVASPGTVPLYSDVASPSICLHGLPRPYDPGHSFVDEHIFWTENRNCKAKLESQAASTLFGTDVDDIQKTKHARRVSYFTSCYLAPPTLYTAICGRDASIVLWDCVTVRVRVR</sequence>
<name>A0ACB8DGA8_DERSI</name>
<evidence type="ECO:0000313" key="1">
    <source>
        <dbReference type="EMBL" id="KAH7967020.1"/>
    </source>
</evidence>
<protein>
    <submittedName>
        <fullName evidence="1">Uncharacterized protein</fullName>
    </submittedName>
</protein>
<dbReference type="EMBL" id="CM023471">
    <property type="protein sequence ID" value="KAH7967020.1"/>
    <property type="molecule type" value="Genomic_DNA"/>
</dbReference>